<feature type="transmembrane region" description="Helical" evidence="8">
    <location>
        <begin position="12"/>
        <end position="38"/>
    </location>
</feature>
<sequence length="109" mass="12068">MLVFFVDCIQIWYLVKLLCAPSTTPAMFGGMLFGYVMYDCTHYYMHHSQPKTAISKNLKVNALLLLSIVVAVAIAFTVVTTVITVIVIRIAAVAVRIILLLNIFTGCII</sequence>
<reference evidence="10" key="1">
    <citation type="journal article" date="2020" name="Nat. Commun.">
        <title>Genome sequence of the cluster root forming white lupin.</title>
        <authorList>
            <person name="Hufnagel B."/>
            <person name="Marques A."/>
            <person name="Soriano A."/>
            <person name="Marques L."/>
            <person name="Divol F."/>
            <person name="Doumas P."/>
            <person name="Sallet E."/>
            <person name="Mancinotti D."/>
            <person name="Carrere S."/>
            <person name="Marande W."/>
            <person name="Arribat S."/>
            <person name="Keller J."/>
            <person name="Huneau C."/>
            <person name="Blein T."/>
            <person name="Aime D."/>
            <person name="Laguerre M."/>
            <person name="Taylor J."/>
            <person name="Schubert V."/>
            <person name="Nelson M."/>
            <person name="Geu-Flores F."/>
            <person name="Crespi M."/>
            <person name="Gallardo-Guerrero K."/>
            <person name="Delaux P.-M."/>
            <person name="Salse J."/>
            <person name="Berges H."/>
            <person name="Guyot R."/>
            <person name="Gouzy J."/>
            <person name="Peret B."/>
        </authorList>
    </citation>
    <scope>NUCLEOTIDE SEQUENCE [LARGE SCALE GENOMIC DNA]</scope>
    <source>
        <strain evidence="10">cv. Amiga</strain>
    </source>
</reference>
<dbReference type="Proteomes" id="UP000447434">
    <property type="component" value="Chromosome 13"/>
</dbReference>
<dbReference type="PANTHER" id="PTHR12863">
    <property type="entry name" value="FATTY ACID HYDROXYLASE"/>
    <property type="match status" value="1"/>
</dbReference>
<organism evidence="9 10">
    <name type="scientific">Lupinus albus</name>
    <name type="common">White lupine</name>
    <name type="synonym">Lupinus termis</name>
    <dbReference type="NCBI Taxonomy" id="3870"/>
    <lineage>
        <taxon>Eukaryota</taxon>
        <taxon>Viridiplantae</taxon>
        <taxon>Streptophyta</taxon>
        <taxon>Embryophyta</taxon>
        <taxon>Tracheophyta</taxon>
        <taxon>Spermatophyta</taxon>
        <taxon>Magnoliopsida</taxon>
        <taxon>eudicotyledons</taxon>
        <taxon>Gunneridae</taxon>
        <taxon>Pentapetalae</taxon>
        <taxon>rosids</taxon>
        <taxon>fabids</taxon>
        <taxon>Fabales</taxon>
        <taxon>Fabaceae</taxon>
        <taxon>Papilionoideae</taxon>
        <taxon>50 kb inversion clade</taxon>
        <taxon>genistoids sensu lato</taxon>
        <taxon>core genistoids</taxon>
        <taxon>Genisteae</taxon>
        <taxon>Lupinus</taxon>
    </lineage>
</organism>
<dbReference type="GO" id="GO:0080132">
    <property type="term" value="F:fatty acid 2-hydroxylase activity"/>
    <property type="evidence" value="ECO:0007669"/>
    <property type="project" value="InterPro"/>
</dbReference>
<keyword evidence="4 8" id="KW-1133">Transmembrane helix</keyword>
<keyword evidence="3" id="KW-0256">Endoplasmic reticulum</keyword>
<dbReference type="InterPro" id="IPR014430">
    <property type="entry name" value="Scs7"/>
</dbReference>
<keyword evidence="6" id="KW-0443">Lipid metabolism</keyword>
<evidence type="ECO:0000256" key="3">
    <source>
        <dbReference type="ARBA" id="ARBA00022824"/>
    </source>
</evidence>
<keyword evidence="2 8" id="KW-0812">Transmembrane</keyword>
<keyword evidence="10" id="KW-1185">Reference proteome</keyword>
<name>A0A6A4PHJ6_LUPAL</name>
<evidence type="ECO:0000313" key="10">
    <source>
        <dbReference type="Proteomes" id="UP000447434"/>
    </source>
</evidence>
<keyword evidence="7 8" id="KW-0472">Membrane</keyword>
<evidence type="ECO:0000256" key="8">
    <source>
        <dbReference type="SAM" id="Phobius"/>
    </source>
</evidence>
<evidence type="ECO:0000256" key="7">
    <source>
        <dbReference type="ARBA" id="ARBA00023136"/>
    </source>
</evidence>
<proteinExistence type="predicted"/>
<gene>
    <name evidence="9" type="ORF">Lalb_Chr13g0291471</name>
</gene>
<dbReference type="GO" id="GO:0006631">
    <property type="term" value="P:fatty acid metabolic process"/>
    <property type="evidence" value="ECO:0007669"/>
    <property type="project" value="TreeGrafter"/>
</dbReference>
<dbReference type="EMBL" id="WOCE01000013">
    <property type="protein sequence ID" value="KAE9600864.1"/>
    <property type="molecule type" value="Genomic_DNA"/>
</dbReference>
<evidence type="ECO:0000313" key="9">
    <source>
        <dbReference type="EMBL" id="KAE9600864.1"/>
    </source>
</evidence>
<dbReference type="AlphaFoldDB" id="A0A6A4PHJ6"/>
<evidence type="ECO:0000256" key="6">
    <source>
        <dbReference type="ARBA" id="ARBA00023098"/>
    </source>
</evidence>
<keyword evidence="5" id="KW-0560">Oxidoreductase</keyword>
<protein>
    <submittedName>
        <fullName evidence="9">Uncharacterized protein</fullName>
    </submittedName>
</protein>
<evidence type="ECO:0000256" key="2">
    <source>
        <dbReference type="ARBA" id="ARBA00022692"/>
    </source>
</evidence>
<evidence type="ECO:0000256" key="5">
    <source>
        <dbReference type="ARBA" id="ARBA00023002"/>
    </source>
</evidence>
<dbReference type="GO" id="GO:0005789">
    <property type="term" value="C:endoplasmic reticulum membrane"/>
    <property type="evidence" value="ECO:0007669"/>
    <property type="project" value="UniProtKB-SubCell"/>
</dbReference>
<dbReference type="PANTHER" id="PTHR12863:SF15">
    <property type="entry name" value="FATTY ACID 2-HYDROXYLASE-LIKE PROTEIN"/>
    <property type="match status" value="1"/>
</dbReference>
<evidence type="ECO:0000256" key="1">
    <source>
        <dbReference type="ARBA" id="ARBA00004477"/>
    </source>
</evidence>
<comment type="subcellular location">
    <subcellularLocation>
        <location evidence="1">Endoplasmic reticulum membrane</location>
        <topology evidence="1">Multi-pass membrane protein</topology>
    </subcellularLocation>
</comment>
<evidence type="ECO:0000256" key="4">
    <source>
        <dbReference type="ARBA" id="ARBA00022989"/>
    </source>
</evidence>
<comment type="caution">
    <text evidence="9">The sequence shown here is derived from an EMBL/GenBank/DDBJ whole genome shotgun (WGS) entry which is preliminary data.</text>
</comment>
<accession>A0A6A4PHJ6</accession>
<dbReference type="OrthoDB" id="260519at2759"/>